<dbReference type="OMA" id="YHTIRYA"/>
<sequence>MYHTIRYAQSWNPPHSNAPTSPHHSNIYKRVVSRALGQSVGGTRSLPEFGFAQEYEMDNFAQVLRLESGCNFQLGSFAASPQRDPSRIYAIVISIDRYSSYALRGCVADALAMVKCLVQVVGVPEERIQTLLGPKDQHDADVSSIPSRENILSALRSLSPETDIKCGDPILFYFAGHGSRYTWPDPDDDKDLGFVEALCPMDRDTVPDISDRELNTILSRIHHTGEHPISIILDCCHSGGATRSSTVRTVPPNSLRAMLHAGEEDLKDLLGHESILDKNWRPDLDSHVIVAACGESEFAQEVQVAVREGAGYRGAFTKALINTLRSGALREGATYEDLFKALVPHFSSQTPVIAGGRTKTCLWYQN</sequence>
<dbReference type="Gene3D" id="3.40.50.1460">
    <property type="match status" value="1"/>
</dbReference>
<evidence type="ECO:0000256" key="1">
    <source>
        <dbReference type="ARBA" id="ARBA00009005"/>
    </source>
</evidence>
<organism evidence="3 4">
    <name type="scientific">Armillaria ostoyae</name>
    <name type="common">Armillaria root rot fungus</name>
    <dbReference type="NCBI Taxonomy" id="47428"/>
    <lineage>
        <taxon>Eukaryota</taxon>
        <taxon>Fungi</taxon>
        <taxon>Dikarya</taxon>
        <taxon>Basidiomycota</taxon>
        <taxon>Agaricomycotina</taxon>
        <taxon>Agaricomycetes</taxon>
        <taxon>Agaricomycetidae</taxon>
        <taxon>Agaricales</taxon>
        <taxon>Marasmiineae</taxon>
        <taxon>Physalacriaceae</taxon>
        <taxon>Armillaria</taxon>
    </lineage>
</organism>
<comment type="similarity">
    <text evidence="1">Belongs to the peptidase C14B family.</text>
</comment>
<dbReference type="AlphaFoldDB" id="A0A284RP98"/>
<gene>
    <name evidence="3" type="ORF">ARMOST_13977</name>
</gene>
<dbReference type="InterPro" id="IPR050452">
    <property type="entry name" value="Metacaspase"/>
</dbReference>
<feature type="domain" description="Peptidase C14 caspase" evidence="2">
    <location>
        <begin position="89"/>
        <end position="350"/>
    </location>
</feature>
<dbReference type="Pfam" id="PF00656">
    <property type="entry name" value="Peptidase_C14"/>
    <property type="match status" value="1"/>
</dbReference>
<evidence type="ECO:0000313" key="4">
    <source>
        <dbReference type="Proteomes" id="UP000219338"/>
    </source>
</evidence>
<dbReference type="Proteomes" id="UP000219338">
    <property type="component" value="Unassembled WGS sequence"/>
</dbReference>
<keyword evidence="4" id="KW-1185">Reference proteome</keyword>
<dbReference type="PANTHER" id="PTHR48104:SF30">
    <property type="entry name" value="METACASPASE-1"/>
    <property type="match status" value="1"/>
</dbReference>
<dbReference type="STRING" id="47428.A0A284RP98"/>
<evidence type="ECO:0000259" key="2">
    <source>
        <dbReference type="Pfam" id="PF00656"/>
    </source>
</evidence>
<evidence type="ECO:0000313" key="3">
    <source>
        <dbReference type="EMBL" id="SJL10589.1"/>
    </source>
</evidence>
<dbReference type="PANTHER" id="PTHR48104">
    <property type="entry name" value="METACASPASE-4"/>
    <property type="match status" value="1"/>
</dbReference>
<dbReference type="EMBL" id="FUEG01000012">
    <property type="protein sequence ID" value="SJL10589.1"/>
    <property type="molecule type" value="Genomic_DNA"/>
</dbReference>
<proteinExistence type="inferred from homology"/>
<dbReference type="OrthoDB" id="10255174at2759"/>
<dbReference type="GO" id="GO:0005737">
    <property type="term" value="C:cytoplasm"/>
    <property type="evidence" value="ECO:0007669"/>
    <property type="project" value="TreeGrafter"/>
</dbReference>
<accession>A0A284RP98</accession>
<protein>
    <recommendedName>
        <fullName evidence="2">Peptidase C14 caspase domain-containing protein</fullName>
    </recommendedName>
</protein>
<dbReference type="GO" id="GO:0004197">
    <property type="term" value="F:cysteine-type endopeptidase activity"/>
    <property type="evidence" value="ECO:0007669"/>
    <property type="project" value="InterPro"/>
</dbReference>
<reference evidence="4" key="1">
    <citation type="journal article" date="2017" name="Nat. Ecol. Evol.">
        <title>Genome expansion and lineage-specific genetic innovations in the forest pathogenic fungi Armillaria.</title>
        <authorList>
            <person name="Sipos G."/>
            <person name="Prasanna A.N."/>
            <person name="Walter M.C."/>
            <person name="O'Connor E."/>
            <person name="Balint B."/>
            <person name="Krizsan K."/>
            <person name="Kiss B."/>
            <person name="Hess J."/>
            <person name="Varga T."/>
            <person name="Slot J."/>
            <person name="Riley R."/>
            <person name="Boka B."/>
            <person name="Rigling D."/>
            <person name="Barry K."/>
            <person name="Lee J."/>
            <person name="Mihaltcheva S."/>
            <person name="LaButti K."/>
            <person name="Lipzen A."/>
            <person name="Waldron R."/>
            <person name="Moloney N.M."/>
            <person name="Sperisen C."/>
            <person name="Kredics L."/>
            <person name="Vagvoelgyi C."/>
            <person name="Patrignani A."/>
            <person name="Fitzpatrick D."/>
            <person name="Nagy I."/>
            <person name="Doyle S."/>
            <person name="Anderson J.B."/>
            <person name="Grigoriev I.V."/>
            <person name="Gueldener U."/>
            <person name="Muensterkoetter M."/>
            <person name="Nagy L.G."/>
        </authorList>
    </citation>
    <scope>NUCLEOTIDE SEQUENCE [LARGE SCALE GENOMIC DNA]</scope>
    <source>
        <strain evidence="4">C18/9</strain>
    </source>
</reference>
<dbReference type="GO" id="GO:0006508">
    <property type="term" value="P:proteolysis"/>
    <property type="evidence" value="ECO:0007669"/>
    <property type="project" value="InterPro"/>
</dbReference>
<name>A0A284RP98_ARMOS</name>
<dbReference type="InterPro" id="IPR011600">
    <property type="entry name" value="Pept_C14_caspase"/>
</dbReference>